<feature type="region of interest" description="Disordered" evidence="1">
    <location>
        <begin position="81"/>
        <end position="103"/>
    </location>
</feature>
<dbReference type="InterPro" id="IPR036779">
    <property type="entry name" value="LysM_dom_sf"/>
</dbReference>
<dbReference type="Proteomes" id="UP000650467">
    <property type="component" value="Unassembled WGS sequence"/>
</dbReference>
<gene>
    <name evidence="3" type="ORF">HXX76_002573</name>
</gene>
<dbReference type="SUPFAM" id="SSF54106">
    <property type="entry name" value="LysM domain"/>
    <property type="match status" value="1"/>
</dbReference>
<sequence>MAIRLEGVLLSSLSDRGAVYKLQVNSTTIIPIRVNAAVLRENLRAVGLSTGARVRLQCEFDAVAGECLTLYGIEPARAGGLGSGAASPPPPPPPPPLPPGSLPGLSGRMRVLAAIVSLTCANGTNMLPGGTVEEVRAQLQLAAGMLSTCSRNTFGVEFSVITLPLSCSIDVDRSLFVGTCDEMRISQRLLEALQQQQQQTPANGTSSSNSTTTAGSGLGSGAHKFADGAADIAARLFVLPKGAGTACTWRGMAIPDKQAVLLPSEVGRGLRMPWVVVHDREDDPTSAMGCGAPDRTALCPAEGNVCLNAPQVLIHQIAKPYDMVYGTSAISGYWFTGLLRAQPADSTWIPSTLKIVIRTFSADGGVSSTASTVGPGGTGSGATASTGYSGACMCNSPYTVLPEDTLRKISLKCGGGLTINSLVAANNILDPDMIYDEQRLQLPGCPGFSTGNICLCTSPYTVKDDDDLWKISMYCSGGLTEQSIATANKLPDVEYIEGGQILILPGCAVDPAATANGGEAGSGGLASGGGSGGKKGHRRLLAAAAAAAPSPTPTDSETAAAPPPIEYNDDVDTSPRNITVQVCRYLSDANKECPPPKSPPPPPQLPSPPRPPSPRPPQGSRKRR</sequence>
<dbReference type="Gene3D" id="3.10.350.10">
    <property type="entry name" value="LysM domain"/>
    <property type="match status" value="2"/>
</dbReference>
<dbReference type="CDD" id="cd00118">
    <property type="entry name" value="LysM"/>
    <property type="match status" value="2"/>
</dbReference>
<dbReference type="Pfam" id="PF01476">
    <property type="entry name" value="LysM"/>
    <property type="match status" value="2"/>
</dbReference>
<feature type="region of interest" description="Disordered" evidence="1">
    <location>
        <begin position="543"/>
        <end position="624"/>
    </location>
</feature>
<dbReference type="PANTHER" id="PTHR33734:SF22">
    <property type="entry name" value="MEMBRANE-BOUND LYTIC MUREIN TRANSGLYCOSYLASE D"/>
    <property type="match status" value="1"/>
</dbReference>
<keyword evidence="4" id="KW-1185">Reference proteome</keyword>
<feature type="compositionally biased region" description="Low complexity" evidence="1">
    <location>
        <begin position="543"/>
        <end position="560"/>
    </location>
</feature>
<protein>
    <recommendedName>
        <fullName evidence="2">LysM domain-containing protein</fullName>
    </recommendedName>
</protein>
<name>A0A835TEY9_CHLIN</name>
<dbReference type="OrthoDB" id="561004at2759"/>
<proteinExistence type="predicted"/>
<feature type="domain" description="LysM" evidence="2">
    <location>
        <begin position="396"/>
        <end position="442"/>
    </location>
</feature>
<dbReference type="SMART" id="SM00257">
    <property type="entry name" value="LysM"/>
    <property type="match status" value="2"/>
</dbReference>
<dbReference type="PANTHER" id="PTHR33734">
    <property type="entry name" value="LYSM DOMAIN-CONTAINING GPI-ANCHORED PROTEIN 2"/>
    <property type="match status" value="1"/>
</dbReference>
<evidence type="ECO:0000256" key="1">
    <source>
        <dbReference type="SAM" id="MobiDB-lite"/>
    </source>
</evidence>
<dbReference type="GO" id="GO:0008932">
    <property type="term" value="F:lytic endotransglycosylase activity"/>
    <property type="evidence" value="ECO:0007669"/>
    <property type="project" value="TreeGrafter"/>
</dbReference>
<evidence type="ECO:0000313" key="4">
    <source>
        <dbReference type="Proteomes" id="UP000650467"/>
    </source>
</evidence>
<feature type="compositionally biased region" description="Pro residues" evidence="1">
    <location>
        <begin position="87"/>
        <end position="101"/>
    </location>
</feature>
<feature type="domain" description="LysM" evidence="2">
    <location>
        <begin position="458"/>
        <end position="504"/>
    </location>
</feature>
<evidence type="ECO:0000259" key="2">
    <source>
        <dbReference type="PROSITE" id="PS51782"/>
    </source>
</evidence>
<accession>A0A835TEY9</accession>
<dbReference type="EMBL" id="JAEHOC010000004">
    <property type="protein sequence ID" value="KAG2442487.1"/>
    <property type="molecule type" value="Genomic_DNA"/>
</dbReference>
<evidence type="ECO:0000313" key="3">
    <source>
        <dbReference type="EMBL" id="KAG2442487.1"/>
    </source>
</evidence>
<comment type="caution">
    <text evidence="3">The sequence shown here is derived from an EMBL/GenBank/DDBJ whole genome shotgun (WGS) entry which is preliminary data.</text>
</comment>
<dbReference type="InterPro" id="IPR018392">
    <property type="entry name" value="LysM"/>
</dbReference>
<organism evidence="3 4">
    <name type="scientific">Chlamydomonas incerta</name>
    <dbReference type="NCBI Taxonomy" id="51695"/>
    <lineage>
        <taxon>Eukaryota</taxon>
        <taxon>Viridiplantae</taxon>
        <taxon>Chlorophyta</taxon>
        <taxon>core chlorophytes</taxon>
        <taxon>Chlorophyceae</taxon>
        <taxon>CS clade</taxon>
        <taxon>Chlamydomonadales</taxon>
        <taxon>Chlamydomonadaceae</taxon>
        <taxon>Chlamydomonas</taxon>
    </lineage>
</organism>
<feature type="compositionally biased region" description="Pro residues" evidence="1">
    <location>
        <begin position="593"/>
        <end position="617"/>
    </location>
</feature>
<feature type="compositionally biased region" description="Low complexity" evidence="1">
    <location>
        <begin position="194"/>
        <end position="215"/>
    </location>
</feature>
<dbReference type="PROSITE" id="PS51782">
    <property type="entry name" value="LYSM"/>
    <property type="match status" value="2"/>
</dbReference>
<feature type="region of interest" description="Disordered" evidence="1">
    <location>
        <begin position="194"/>
        <end position="216"/>
    </location>
</feature>
<dbReference type="AlphaFoldDB" id="A0A835TEY9"/>
<reference evidence="3" key="1">
    <citation type="journal article" date="2020" name="bioRxiv">
        <title>Comparative genomics of Chlamydomonas.</title>
        <authorList>
            <person name="Craig R.J."/>
            <person name="Hasan A.R."/>
            <person name="Ness R.W."/>
            <person name="Keightley P.D."/>
        </authorList>
    </citation>
    <scope>NUCLEOTIDE SEQUENCE</scope>
    <source>
        <strain evidence="3">SAG 7.73</strain>
    </source>
</reference>